<evidence type="ECO:0000256" key="1">
    <source>
        <dbReference type="SAM" id="Coils"/>
    </source>
</evidence>
<keyword evidence="1" id="KW-0175">Coiled coil</keyword>
<feature type="coiled-coil region" evidence="1">
    <location>
        <begin position="14"/>
        <end position="63"/>
    </location>
</feature>
<proteinExistence type="predicted"/>
<evidence type="ECO:0000313" key="3">
    <source>
        <dbReference type="Proteomes" id="UP000018538"/>
    </source>
</evidence>
<keyword evidence="3" id="KW-1185">Reference proteome</keyword>
<accession>V7PX70</accession>
<protein>
    <submittedName>
        <fullName evidence="2">Uncharacterized protein</fullName>
    </submittedName>
</protein>
<evidence type="ECO:0000313" key="2">
    <source>
        <dbReference type="EMBL" id="ETB62748.1"/>
    </source>
</evidence>
<organism evidence="2 3">
    <name type="scientific">Plasmodium yoelii 17X</name>
    <dbReference type="NCBI Taxonomy" id="1323249"/>
    <lineage>
        <taxon>Eukaryota</taxon>
        <taxon>Sar</taxon>
        <taxon>Alveolata</taxon>
        <taxon>Apicomplexa</taxon>
        <taxon>Aconoidasida</taxon>
        <taxon>Haemosporida</taxon>
        <taxon>Plasmodiidae</taxon>
        <taxon>Plasmodium</taxon>
        <taxon>Plasmodium (Vinckeia)</taxon>
    </lineage>
</organism>
<dbReference type="Proteomes" id="UP000018538">
    <property type="component" value="Unassembled WGS sequence"/>
</dbReference>
<reference evidence="2 3" key="1">
    <citation type="submission" date="2013-11" db="EMBL/GenBank/DDBJ databases">
        <title>The Genome Sequence of Plasmodium yoelii 17X.</title>
        <authorList>
            <consortium name="The Broad Institute Genomics Platform"/>
            <consortium name="The Broad Institute Genome Sequencing Center for Infectious Disease"/>
            <person name="Neafsey D."/>
            <person name="Adams J."/>
            <person name="Walker B."/>
            <person name="Young S.K."/>
            <person name="Zeng Q."/>
            <person name="Gargeya S."/>
            <person name="Fitzgerald M."/>
            <person name="Haas B."/>
            <person name="Abouelleil A."/>
            <person name="Alvarado L."/>
            <person name="Chapman S.B."/>
            <person name="Gainer-Dewar J."/>
            <person name="Goldberg J."/>
            <person name="Griggs A."/>
            <person name="Gujja S."/>
            <person name="Hansen M."/>
            <person name="Howarth C."/>
            <person name="Imamovic A."/>
            <person name="Ireland A."/>
            <person name="Larimer J."/>
            <person name="McCowan C."/>
            <person name="Murphy C."/>
            <person name="Pearson M."/>
            <person name="Poon T.W."/>
            <person name="Priest M."/>
            <person name="Roberts A."/>
            <person name="Saif S."/>
            <person name="Shea T."/>
            <person name="Sykes S."/>
            <person name="Wortman J."/>
            <person name="Nusbaum C."/>
            <person name="Birren B."/>
        </authorList>
    </citation>
    <scope>NUCLEOTIDE SEQUENCE [LARGE SCALE GENOMIC DNA]</scope>
    <source>
        <strain evidence="2 3">17X</strain>
    </source>
</reference>
<dbReference type="EMBL" id="KI635730">
    <property type="protein sequence ID" value="ETB62748.1"/>
    <property type="molecule type" value="Genomic_DNA"/>
</dbReference>
<dbReference type="AlphaFoldDB" id="V7PX70"/>
<dbReference type="OrthoDB" id="371034at2759"/>
<name>V7PX70_PLAYE</name>
<gene>
    <name evidence="2" type="ORF">YYC_00435</name>
</gene>
<sequence length="700" mass="84346">MANFLGTKISDIDLNEVKEELRKKNKNYDEYDLYVYYKKLVDLEKIKNEKKKKRKRILREEDDEGFKPCNYISSIYNKNKKKITKNIYDYIDQYDNIYEDIYTNDNFQEQNSYTDNINFTFFNDSISYELLRKHNYIDGIPIGLRINDKEYYNNSNISNFSKNWNKQTESQNKCKSSLQSNETPNYYQNQDIKYFKTNIDLKCEIVEEKEKNLVKHKEKKTYESNFVEKNINKCVENKCREIGPKLPDIFDQVRKHEIIYKKNNNERLQNEYLNILSRRNRIISFKLKEQKEFQKKIKEIYKPKNNFEGAFFDKEKTSIKNITKKEFDAIRTNFLEHKYGQNKYGQNKYGQHKYDHHKYDQHKLMTYNDVNIDGVIDNFEKKKKKFVQVNNYDNYSDSSCEYIHAASDIRKMNKNLEIKDSDEEMEETRAITKMGYNINKETNENMIGNIQYGKEICKINELEGNIINLFALYDTSNYEKVEVMALLEFYSIFYKRKNKNKCIDTNKNIISFPNNMNKTKMDEIYIQYSKLINLQNKELSNKELINLYAPNKKWTHATTNNEENENKLENDIASLKNKINFNDLKKKNRFLFFCKMKENNNIKKNAHIFSKTEYNEFDNLSNMLKIYHLNFYTNNIINESKHNNTDMKIQNYEFSKSLYEKLKISDMYNKDDNTSKNHEPTLDILFFNIPSFFFITLFSS</sequence>